<dbReference type="Pfam" id="PF03938">
    <property type="entry name" value="OmpH"/>
    <property type="match status" value="1"/>
</dbReference>
<comment type="caution">
    <text evidence="5">The sequence shown here is derived from an EMBL/GenBank/DDBJ whole genome shotgun (WGS) entry which is preliminary data.</text>
</comment>
<dbReference type="EMBL" id="QFOT01000099">
    <property type="protein sequence ID" value="PZP54947.1"/>
    <property type="molecule type" value="Genomic_DNA"/>
</dbReference>
<dbReference type="AlphaFoldDB" id="A0A2W5FMD3"/>
<feature type="signal peptide" evidence="4">
    <location>
        <begin position="1"/>
        <end position="23"/>
    </location>
</feature>
<dbReference type="InterPro" id="IPR005632">
    <property type="entry name" value="Chaperone_Skp"/>
</dbReference>
<dbReference type="PANTHER" id="PTHR35089">
    <property type="entry name" value="CHAPERONE PROTEIN SKP"/>
    <property type="match status" value="1"/>
</dbReference>
<evidence type="ECO:0000256" key="1">
    <source>
        <dbReference type="ARBA" id="ARBA00009091"/>
    </source>
</evidence>
<organism evidence="5 6">
    <name type="scientific">Micavibrio aeruginosavorus</name>
    <dbReference type="NCBI Taxonomy" id="349221"/>
    <lineage>
        <taxon>Bacteria</taxon>
        <taxon>Pseudomonadati</taxon>
        <taxon>Bdellovibrionota</taxon>
        <taxon>Bdellovibrionia</taxon>
        <taxon>Bdellovibrionales</taxon>
        <taxon>Pseudobdellovibrionaceae</taxon>
        <taxon>Micavibrio</taxon>
    </lineage>
</organism>
<protein>
    <recommendedName>
        <fullName evidence="7">Outer membrane family protein</fullName>
    </recommendedName>
</protein>
<dbReference type="Gene3D" id="3.30.910.20">
    <property type="entry name" value="Skp domain"/>
    <property type="match status" value="1"/>
</dbReference>
<dbReference type="SUPFAM" id="SSF111384">
    <property type="entry name" value="OmpH-like"/>
    <property type="match status" value="1"/>
</dbReference>
<comment type="similarity">
    <text evidence="1">Belongs to the Skp family.</text>
</comment>
<dbReference type="SMART" id="SM00935">
    <property type="entry name" value="OmpH"/>
    <property type="match status" value="1"/>
</dbReference>
<keyword evidence="3" id="KW-0175">Coiled coil</keyword>
<feature type="coiled-coil region" evidence="3">
    <location>
        <begin position="46"/>
        <end position="73"/>
    </location>
</feature>
<evidence type="ECO:0008006" key="7">
    <source>
        <dbReference type="Google" id="ProtNLM"/>
    </source>
</evidence>
<dbReference type="InterPro" id="IPR024930">
    <property type="entry name" value="Skp_dom_sf"/>
</dbReference>
<evidence type="ECO:0000313" key="6">
    <source>
        <dbReference type="Proteomes" id="UP000249739"/>
    </source>
</evidence>
<dbReference type="GO" id="GO:0050821">
    <property type="term" value="P:protein stabilization"/>
    <property type="evidence" value="ECO:0007669"/>
    <property type="project" value="TreeGrafter"/>
</dbReference>
<name>A0A2W5FMD3_9BACT</name>
<accession>A0A2W5FMD3</accession>
<dbReference type="GO" id="GO:0005829">
    <property type="term" value="C:cytosol"/>
    <property type="evidence" value="ECO:0007669"/>
    <property type="project" value="TreeGrafter"/>
</dbReference>
<feature type="chain" id="PRO_5016168944" description="Outer membrane family protein" evidence="4">
    <location>
        <begin position="24"/>
        <end position="176"/>
    </location>
</feature>
<proteinExistence type="inferred from homology"/>
<evidence type="ECO:0000256" key="3">
    <source>
        <dbReference type="SAM" id="Coils"/>
    </source>
</evidence>
<gene>
    <name evidence="5" type="ORF">DI586_08415</name>
</gene>
<keyword evidence="2 4" id="KW-0732">Signal</keyword>
<dbReference type="GO" id="GO:0051082">
    <property type="term" value="F:unfolded protein binding"/>
    <property type="evidence" value="ECO:0007669"/>
    <property type="project" value="InterPro"/>
</dbReference>
<evidence type="ECO:0000256" key="2">
    <source>
        <dbReference type="ARBA" id="ARBA00022729"/>
    </source>
</evidence>
<evidence type="ECO:0000256" key="4">
    <source>
        <dbReference type="SAM" id="SignalP"/>
    </source>
</evidence>
<dbReference type="PANTHER" id="PTHR35089:SF1">
    <property type="entry name" value="CHAPERONE PROTEIN SKP"/>
    <property type="match status" value="1"/>
</dbReference>
<sequence length="176" mass="19567">MKKLALIAIAFATLSLSATCALAEVSIGIIDTRKIVDESAAGKSLSVQLKARQEQLQKEATAFEQKLRAEEQDIIAKRKEMKPEEFDAKKKAFEQEFMKSRQAILTKSSDLDTVRKKALAELQKNLAKAAADIADEKKLSMIVDRQFVILAEESMDITAVVMKKLNETVKEIPLGK</sequence>
<reference evidence="5 6" key="1">
    <citation type="submission" date="2017-08" db="EMBL/GenBank/DDBJ databases">
        <title>Infants hospitalized years apart are colonized by the same room-sourced microbial strains.</title>
        <authorList>
            <person name="Brooks B."/>
            <person name="Olm M.R."/>
            <person name="Firek B.A."/>
            <person name="Baker R."/>
            <person name="Thomas B.C."/>
            <person name="Morowitz M.J."/>
            <person name="Banfield J.F."/>
        </authorList>
    </citation>
    <scope>NUCLEOTIDE SEQUENCE [LARGE SCALE GENOMIC DNA]</scope>
    <source>
        <strain evidence="5">S2_006_000_R2_64</strain>
    </source>
</reference>
<dbReference type="Proteomes" id="UP000249739">
    <property type="component" value="Unassembled WGS sequence"/>
</dbReference>
<evidence type="ECO:0000313" key="5">
    <source>
        <dbReference type="EMBL" id="PZP54947.1"/>
    </source>
</evidence>